<evidence type="ECO:0000313" key="1">
    <source>
        <dbReference type="EMBL" id="GME85532.1"/>
    </source>
</evidence>
<organism evidence="1 2">
    <name type="scientific">Ambrosiozyma monospora</name>
    <name type="common">Yeast</name>
    <name type="synonym">Endomycopsis monosporus</name>
    <dbReference type="NCBI Taxonomy" id="43982"/>
    <lineage>
        <taxon>Eukaryota</taxon>
        <taxon>Fungi</taxon>
        <taxon>Dikarya</taxon>
        <taxon>Ascomycota</taxon>
        <taxon>Saccharomycotina</taxon>
        <taxon>Pichiomycetes</taxon>
        <taxon>Pichiales</taxon>
        <taxon>Pichiaceae</taxon>
        <taxon>Ambrosiozyma</taxon>
    </lineage>
</organism>
<proteinExistence type="predicted"/>
<name>A0ACB5TEA4_AMBMO</name>
<protein>
    <submittedName>
        <fullName evidence="1">Unnamed protein product</fullName>
    </submittedName>
</protein>
<reference evidence="1" key="1">
    <citation type="submission" date="2023-04" db="EMBL/GenBank/DDBJ databases">
        <title>Ambrosiozyma monospora NBRC 10751.</title>
        <authorList>
            <person name="Ichikawa N."/>
            <person name="Sato H."/>
            <person name="Tonouchi N."/>
        </authorList>
    </citation>
    <scope>NUCLEOTIDE SEQUENCE</scope>
    <source>
        <strain evidence="1">NBRC 10751</strain>
    </source>
</reference>
<keyword evidence="2" id="KW-1185">Reference proteome</keyword>
<comment type="caution">
    <text evidence="1">The sequence shown here is derived from an EMBL/GenBank/DDBJ whole genome shotgun (WGS) entry which is preliminary data.</text>
</comment>
<dbReference type="Proteomes" id="UP001165064">
    <property type="component" value="Unassembled WGS sequence"/>
</dbReference>
<gene>
    <name evidence="1" type="ORF">Amon02_000763700</name>
</gene>
<sequence>MIWEHNNSCDDLDQIINVPRFYFLGETTQENMVKIRADNGESRIVCGPYLILEKLDDCCDFHTNDGFESYDEVEDWPDWFADRVRVELGKLKKIGIVHGDSGRDGNKFLV</sequence>
<dbReference type="EMBL" id="BSXS01006419">
    <property type="protein sequence ID" value="GME85532.1"/>
    <property type="molecule type" value="Genomic_DNA"/>
</dbReference>
<evidence type="ECO:0000313" key="2">
    <source>
        <dbReference type="Proteomes" id="UP001165064"/>
    </source>
</evidence>
<accession>A0ACB5TEA4</accession>